<dbReference type="GO" id="GO:0000155">
    <property type="term" value="F:phosphorelay sensor kinase activity"/>
    <property type="evidence" value="ECO:0007669"/>
    <property type="project" value="InterPro"/>
</dbReference>
<feature type="domain" description="Histidine kinase" evidence="8">
    <location>
        <begin position="1576"/>
        <end position="1829"/>
    </location>
</feature>
<evidence type="ECO:0000256" key="3">
    <source>
        <dbReference type="ARBA" id="ARBA00022553"/>
    </source>
</evidence>
<dbReference type="InterPro" id="IPR008271">
    <property type="entry name" value="Ser/Thr_kinase_AS"/>
</dbReference>
<dbReference type="GO" id="GO:0005524">
    <property type="term" value="F:ATP binding"/>
    <property type="evidence" value="ECO:0007669"/>
    <property type="project" value="InterPro"/>
</dbReference>
<name>A0AAP5I8D7_9CYAN</name>
<dbReference type="PROSITE" id="PS50109">
    <property type="entry name" value="HIS_KIN"/>
    <property type="match status" value="1"/>
</dbReference>
<keyword evidence="10" id="KW-1185">Reference proteome</keyword>
<dbReference type="CDD" id="cd14014">
    <property type="entry name" value="STKc_PknB_like"/>
    <property type="match status" value="1"/>
</dbReference>
<comment type="catalytic activity">
    <reaction evidence="1">
        <text>ATP + protein L-histidine = ADP + protein N-phospho-L-histidine.</text>
        <dbReference type="EC" id="2.7.13.3"/>
    </reaction>
</comment>
<dbReference type="InterPro" id="IPR003594">
    <property type="entry name" value="HATPase_dom"/>
</dbReference>
<dbReference type="SUPFAM" id="SSF55781">
    <property type="entry name" value="GAF domain-like"/>
    <property type="match status" value="1"/>
</dbReference>
<dbReference type="PROSITE" id="PS00108">
    <property type="entry name" value="PROTEIN_KINASE_ST"/>
    <property type="match status" value="1"/>
</dbReference>
<dbReference type="PRINTS" id="PR00344">
    <property type="entry name" value="BCTRLSENSOR"/>
</dbReference>
<dbReference type="Pfam" id="PF00069">
    <property type="entry name" value="Pkinase"/>
    <property type="match status" value="1"/>
</dbReference>
<dbReference type="InterPro" id="IPR011009">
    <property type="entry name" value="Kinase-like_dom_sf"/>
</dbReference>
<dbReference type="InterPro" id="IPR036890">
    <property type="entry name" value="HATPase_C_sf"/>
</dbReference>
<dbReference type="PROSITE" id="PS50011">
    <property type="entry name" value="PROTEIN_KINASE_DOM"/>
    <property type="match status" value="1"/>
</dbReference>
<dbReference type="SUPFAM" id="SSF56112">
    <property type="entry name" value="Protein kinase-like (PK-like)"/>
    <property type="match status" value="1"/>
</dbReference>
<proteinExistence type="predicted"/>
<keyword evidence="4" id="KW-0418">Kinase</keyword>
<dbReference type="Gene3D" id="3.40.50.300">
    <property type="entry name" value="P-loop containing nucleotide triphosphate hydrolases"/>
    <property type="match status" value="1"/>
</dbReference>
<dbReference type="SMART" id="SM00065">
    <property type="entry name" value="GAF"/>
    <property type="match status" value="1"/>
</dbReference>
<dbReference type="Proteomes" id="UP000667802">
    <property type="component" value="Unassembled WGS sequence"/>
</dbReference>
<keyword evidence="6" id="KW-0175">Coiled coil</keyword>
<dbReference type="InterPro" id="IPR027417">
    <property type="entry name" value="P-loop_NTPase"/>
</dbReference>
<dbReference type="InterPro" id="IPR053159">
    <property type="entry name" value="Hybrid_Histidine_Kinase"/>
</dbReference>
<dbReference type="Pfam" id="PF13191">
    <property type="entry name" value="AAA_16"/>
    <property type="match status" value="1"/>
</dbReference>
<dbReference type="RefSeq" id="WP_310833993.1">
    <property type="nucleotide sequence ID" value="NZ_JAALHA020000008.1"/>
</dbReference>
<dbReference type="EC" id="2.7.13.3" evidence="2"/>
<evidence type="ECO:0000256" key="4">
    <source>
        <dbReference type="ARBA" id="ARBA00022777"/>
    </source>
</evidence>
<dbReference type="InterPro" id="IPR029016">
    <property type="entry name" value="GAF-like_dom_sf"/>
</dbReference>
<dbReference type="PANTHER" id="PTHR43642">
    <property type="entry name" value="HYBRID SIGNAL TRANSDUCTION HISTIDINE KINASE G"/>
    <property type="match status" value="1"/>
</dbReference>
<dbReference type="InterPro" id="IPR036097">
    <property type="entry name" value="HisK_dim/P_sf"/>
</dbReference>
<dbReference type="CDD" id="cd00082">
    <property type="entry name" value="HisKA"/>
    <property type="match status" value="1"/>
</dbReference>
<evidence type="ECO:0000256" key="5">
    <source>
        <dbReference type="ARBA" id="ARBA00023012"/>
    </source>
</evidence>
<dbReference type="SUPFAM" id="SSF55874">
    <property type="entry name" value="ATPase domain of HSP90 chaperone/DNA topoisomerase II/histidine kinase"/>
    <property type="match status" value="1"/>
</dbReference>
<dbReference type="InterPro" id="IPR003661">
    <property type="entry name" value="HisK_dim/P_dom"/>
</dbReference>
<keyword evidence="5" id="KW-0902">Two-component regulatory system</keyword>
<dbReference type="InterPro" id="IPR005467">
    <property type="entry name" value="His_kinase_dom"/>
</dbReference>
<dbReference type="InterPro" id="IPR004358">
    <property type="entry name" value="Sig_transdc_His_kin-like_C"/>
</dbReference>
<dbReference type="InterPro" id="IPR000719">
    <property type="entry name" value="Prot_kinase_dom"/>
</dbReference>
<dbReference type="Gene3D" id="3.30.450.40">
    <property type="match status" value="1"/>
</dbReference>
<dbReference type="Pfam" id="PF01590">
    <property type="entry name" value="GAF"/>
    <property type="match status" value="1"/>
</dbReference>
<evidence type="ECO:0000313" key="9">
    <source>
        <dbReference type="EMBL" id="MDR9896579.1"/>
    </source>
</evidence>
<accession>A0AAP5I8D7</accession>
<dbReference type="Gene3D" id="3.30.565.10">
    <property type="entry name" value="Histidine kinase-like ATPase, C-terminal domain"/>
    <property type="match status" value="1"/>
</dbReference>
<dbReference type="EMBL" id="JAALHA020000008">
    <property type="protein sequence ID" value="MDR9896579.1"/>
    <property type="molecule type" value="Genomic_DNA"/>
</dbReference>
<dbReference type="PANTHER" id="PTHR43642:SF1">
    <property type="entry name" value="HYBRID SIGNAL TRANSDUCTION HISTIDINE KINASE G"/>
    <property type="match status" value="1"/>
</dbReference>
<evidence type="ECO:0000313" key="10">
    <source>
        <dbReference type="Proteomes" id="UP000667802"/>
    </source>
</evidence>
<dbReference type="SUPFAM" id="SSF52540">
    <property type="entry name" value="P-loop containing nucleoside triphosphate hydrolases"/>
    <property type="match status" value="1"/>
</dbReference>
<dbReference type="Pfam" id="PF02518">
    <property type="entry name" value="HATPase_c"/>
    <property type="match status" value="1"/>
</dbReference>
<feature type="domain" description="Protein kinase" evidence="7">
    <location>
        <begin position="1"/>
        <end position="262"/>
    </location>
</feature>
<dbReference type="SMART" id="SM00220">
    <property type="entry name" value="S_TKc"/>
    <property type="match status" value="1"/>
</dbReference>
<dbReference type="SUPFAM" id="SSF47384">
    <property type="entry name" value="Homodimeric domain of signal transducing histidine kinase"/>
    <property type="match status" value="1"/>
</dbReference>
<evidence type="ECO:0000256" key="6">
    <source>
        <dbReference type="SAM" id="Coils"/>
    </source>
</evidence>
<dbReference type="Gene3D" id="1.10.510.10">
    <property type="entry name" value="Transferase(Phosphotransferase) domain 1"/>
    <property type="match status" value="1"/>
</dbReference>
<keyword evidence="4" id="KW-0808">Transferase</keyword>
<dbReference type="SMART" id="SM00387">
    <property type="entry name" value="HATPase_c"/>
    <property type="match status" value="1"/>
</dbReference>
<feature type="coiled-coil region" evidence="6">
    <location>
        <begin position="1530"/>
        <end position="1567"/>
    </location>
</feature>
<evidence type="ECO:0000259" key="8">
    <source>
        <dbReference type="PROSITE" id="PS50109"/>
    </source>
</evidence>
<gene>
    <name evidence="9" type="ORF">G7B40_018715</name>
</gene>
<evidence type="ECO:0000259" key="7">
    <source>
        <dbReference type="PROSITE" id="PS50011"/>
    </source>
</evidence>
<keyword evidence="3" id="KW-0597">Phosphoprotein</keyword>
<reference evidence="10" key="1">
    <citation type="journal article" date="2021" name="Science">
        <title>Hunting the eagle killer: A cyanobacterial neurotoxin causes vacuolar myelinopathy.</title>
        <authorList>
            <person name="Breinlinger S."/>
            <person name="Phillips T.J."/>
            <person name="Haram B.N."/>
            <person name="Mares J."/>
            <person name="Martinez Yerena J.A."/>
            <person name="Hrouzek P."/>
            <person name="Sobotka R."/>
            <person name="Henderson W.M."/>
            <person name="Schmieder P."/>
            <person name="Williams S.M."/>
            <person name="Lauderdale J.D."/>
            <person name="Wilde H.D."/>
            <person name="Gerrin W."/>
            <person name="Kust A."/>
            <person name="Washington J.W."/>
            <person name="Wagner C."/>
            <person name="Geier B."/>
            <person name="Liebeke M."/>
            <person name="Enke H."/>
            <person name="Niedermeyer T.H.J."/>
            <person name="Wilde S.B."/>
        </authorList>
    </citation>
    <scope>NUCLEOTIDE SEQUENCE [LARGE SCALE GENOMIC DNA]</scope>
    <source>
        <strain evidence="10">Thurmond2011</strain>
    </source>
</reference>
<protein>
    <recommendedName>
        <fullName evidence="2">histidine kinase</fullName>
        <ecNumber evidence="2">2.7.13.3</ecNumber>
    </recommendedName>
</protein>
<evidence type="ECO:0000256" key="2">
    <source>
        <dbReference type="ARBA" id="ARBA00012438"/>
    </source>
</evidence>
<evidence type="ECO:0000256" key="1">
    <source>
        <dbReference type="ARBA" id="ARBA00000085"/>
    </source>
</evidence>
<organism evidence="9 10">
    <name type="scientific">Aetokthonos hydrillicola Thurmond2011</name>
    <dbReference type="NCBI Taxonomy" id="2712845"/>
    <lineage>
        <taxon>Bacteria</taxon>
        <taxon>Bacillati</taxon>
        <taxon>Cyanobacteriota</taxon>
        <taxon>Cyanophyceae</taxon>
        <taxon>Nostocales</taxon>
        <taxon>Hapalosiphonaceae</taxon>
        <taxon>Aetokthonos</taxon>
    </lineage>
</organism>
<comment type="caution">
    <text evidence="9">The sequence shown here is derived from an EMBL/GenBank/DDBJ whole genome shotgun (WGS) entry which is preliminary data.</text>
</comment>
<sequence>MKVVLLLSGNERLKIKVTRYIKFSCATAYPTFSEITEFRNQYTITKNLDIPGIIKPYSLEKYRNGYALVMEDFSGVTLSDYMNFGGKHETIRELTIPEFLQIAIQLSTIISDLHRNRVIHKDIKPANILIDPITFEVKLIDFSIASLLPREVQFLTSPSILEGTLAYISPEQTGRMNRGIDYRSDFYSLGVTFFELLTNQLPFATTDLMELVYSHLAKQPPTASYINPNIPSIISDITSKLMAKNAEDRYQSALGLKFDLELCKQQWEQAGKITPFELGKQDIPDRFLIPEKLYGRKHEVETLLAAFERVTQGTTEMILVVGASGIGKTAVVNEVHKPIARQRSYFIKGKFDQLGRDIPLSGFVQAFEDLIGQLLSETDAQIEYWKGKILSALGTQGQVIIDLIPRLELIIGKQPPSEDLSGNAAQNRFNLLFQRFIQVFATKDCPLVIFLDDLQWADAASLKFMQLLMSESHALRSNGLLSKETNGQGEDKRGFLLIGAYRDNEVSESHPLHLTLNEIRKIVTVNTILIEALNKDDLNLLIADTLRCPESVALSFTKLIYAKTKGNPFFIHQFLKYLNNQEVIKFNFDLCYWECNISKLQISSLTDDVVKLMAIQIEKLPIYTQEILKICACLGNEFDLKSLAVVCQKSEVDTAADLWPALAEGLILPEAEVFKLFQDSNELWLTVDGQSSITTSLESPQYKFVHDRVQQAAYSLIPESQKQTIHLKIGQRLLLSAPIEEQEENIFEIVNQLNIAEQLITNQTERNELVRMNLIAGCKAKVSTAYAAAVKYLTTGIKLLASDSWETNYDQTLTLYETTAEVTYLAGDFEQIEQFVKVMLVKAKTPLDQVKAYEVKIQAYGAQNKALEAVNTALSFLKSLDVEFPTNPNQLDVHREMEITASNLANTQIKDLINLPKMTEAQPLAVMGILSSTIVFAYQAVPELFSLIVLKQINLSIKHGNAPLSAFAYVAYGLILCGMVGDIESGYQFGKVAESLLSKYQTKDVTAKVLETFNQFIRPWKEHIKETLRPLLEVYSIGLETGDLEFAGYALYCYSLHTYFIGQELKELELEMRSRSSVLQTIKQERMFYWNEIYRQTALNLLGGVDDPYCLIGEAYNEYEMVPLHLESKDAIALFYLYLCKMQLCYTFSNHPQALENAVMVEKYFHGGIGGAVIPQFHFYDSLIRLALYPNVEEFEQKQILKKISVNQEKMHQWAHHAPMNYFHKFYLVEAEQNRILGNNIEAMELYDRAIAGAKEHDYIPDEALGNELAAKFYLEWGKQKIAQTYLTDAYYGYLRWGALAKVNDLIKGYSQLLSHVFQQEKISPHSGQKGTYSNNISPKDRESLTGSSINISDILDLASVVKASQALSGQIELELLLSTLMEVVMENAGASKCALILNDNDNSKLTVKAISSSSNIGTITTELPSIALELNSDIPVALINYVKRTQDILVVDNTAAIDPKIAALYNLAQGTKSILCIPILKQSKLIGILYLENNLTTAAFTRDRVEVLKLITTQAAICLENAILYYNLEEKVKQRTQELNEKSQSLEQALQNLQSTQAQLIQSEKMSSLGQMVAGIAHEINNPLNFIEGNITHASQYIQDLLDLIAVYQQECPNLSPSIQRKIIEIDMDFVQEDLPKLLHSMHMGSSRIRNIVLGLRNFSRLDEAEMKPVDIHEGIDNTLMILQHRLQGNSNHVEIKVIKQYGNLPQVNCYPSQLNQVFMNVLSNAIDAVEEMEKNNHSLDYNPEISIRTEVVDSNTVTIKIGDNGPGISSQIQEKIFDPFFTTKPVGSGTGLGLSVSYQIIVEKHKGRFICSSVLGQGAEFIIEIPM</sequence>
<dbReference type="InterPro" id="IPR041664">
    <property type="entry name" value="AAA_16"/>
</dbReference>
<dbReference type="Gene3D" id="1.10.287.130">
    <property type="match status" value="1"/>
</dbReference>
<dbReference type="InterPro" id="IPR003018">
    <property type="entry name" value="GAF"/>
</dbReference>